<evidence type="ECO:0000256" key="1">
    <source>
        <dbReference type="ARBA" id="ARBA00010838"/>
    </source>
</evidence>
<evidence type="ECO:0000313" key="3">
    <source>
        <dbReference type="EMBL" id="QCE10300.1"/>
    </source>
</evidence>
<dbReference type="Gene3D" id="3.20.20.80">
    <property type="entry name" value="Glycosidases"/>
    <property type="match status" value="1"/>
</dbReference>
<sequence>MRLIVFSLTLVLITIEKAESISRADFPKGFIFGIASSAHQFKKEGKRFLSQFEGATDEGNKGDSIWDTFSRIPGRIVDFSNADMAVDQYH</sequence>
<keyword evidence="2" id="KW-0732">Signal</keyword>
<dbReference type="GO" id="GO:0005975">
    <property type="term" value="P:carbohydrate metabolic process"/>
    <property type="evidence" value="ECO:0007669"/>
    <property type="project" value="InterPro"/>
</dbReference>
<proteinExistence type="inferred from homology"/>
<comment type="similarity">
    <text evidence="1">Belongs to the glycosyl hydrolase 1 family.</text>
</comment>
<evidence type="ECO:0000256" key="2">
    <source>
        <dbReference type="SAM" id="SignalP"/>
    </source>
</evidence>
<gene>
    <name evidence="3" type="ORF">DEO72_LG10g1528</name>
</gene>
<accession>A0A4D6N8Y7</accession>
<keyword evidence="4" id="KW-1185">Reference proteome</keyword>
<dbReference type="InterPro" id="IPR001360">
    <property type="entry name" value="Glyco_hydro_1"/>
</dbReference>
<organism evidence="3 4">
    <name type="scientific">Vigna unguiculata</name>
    <name type="common">Cowpea</name>
    <dbReference type="NCBI Taxonomy" id="3917"/>
    <lineage>
        <taxon>Eukaryota</taxon>
        <taxon>Viridiplantae</taxon>
        <taxon>Streptophyta</taxon>
        <taxon>Embryophyta</taxon>
        <taxon>Tracheophyta</taxon>
        <taxon>Spermatophyta</taxon>
        <taxon>Magnoliopsida</taxon>
        <taxon>eudicotyledons</taxon>
        <taxon>Gunneridae</taxon>
        <taxon>Pentapetalae</taxon>
        <taxon>rosids</taxon>
        <taxon>fabids</taxon>
        <taxon>Fabales</taxon>
        <taxon>Fabaceae</taxon>
        <taxon>Papilionoideae</taxon>
        <taxon>50 kb inversion clade</taxon>
        <taxon>NPAAA clade</taxon>
        <taxon>indigoferoid/millettioid clade</taxon>
        <taxon>Phaseoleae</taxon>
        <taxon>Vigna</taxon>
    </lineage>
</organism>
<evidence type="ECO:0000313" key="4">
    <source>
        <dbReference type="Proteomes" id="UP000501690"/>
    </source>
</evidence>
<dbReference type="AlphaFoldDB" id="A0A4D6N8Y7"/>
<name>A0A4D6N8Y7_VIGUN</name>
<reference evidence="3 4" key="1">
    <citation type="submission" date="2019-04" db="EMBL/GenBank/DDBJ databases">
        <title>An improved genome assembly and genetic linkage map for asparagus bean, Vigna unguiculata ssp. sesquipedialis.</title>
        <authorList>
            <person name="Xia Q."/>
            <person name="Zhang R."/>
            <person name="Dong Y."/>
        </authorList>
    </citation>
    <scope>NUCLEOTIDE SEQUENCE [LARGE SCALE GENOMIC DNA]</scope>
    <source>
        <tissue evidence="3">Leaf</tissue>
    </source>
</reference>
<dbReference type="EMBL" id="CP039354">
    <property type="protein sequence ID" value="QCE10300.1"/>
    <property type="molecule type" value="Genomic_DNA"/>
</dbReference>
<feature type="chain" id="PRO_5020038510" evidence="2">
    <location>
        <begin position="21"/>
        <end position="90"/>
    </location>
</feature>
<dbReference type="Pfam" id="PF00232">
    <property type="entry name" value="Glyco_hydro_1"/>
    <property type="match status" value="1"/>
</dbReference>
<feature type="signal peptide" evidence="2">
    <location>
        <begin position="1"/>
        <end position="20"/>
    </location>
</feature>
<dbReference type="Proteomes" id="UP000501690">
    <property type="component" value="Linkage Group LG10"/>
</dbReference>
<protein>
    <submittedName>
        <fullName evidence="3">Beta-glucosidase</fullName>
    </submittedName>
</protein>
<dbReference type="SUPFAM" id="SSF51445">
    <property type="entry name" value="(Trans)glycosidases"/>
    <property type="match status" value="1"/>
</dbReference>
<dbReference type="InterPro" id="IPR017853">
    <property type="entry name" value="GH"/>
</dbReference>
<dbReference type="GO" id="GO:0004553">
    <property type="term" value="F:hydrolase activity, hydrolyzing O-glycosyl compounds"/>
    <property type="evidence" value="ECO:0007669"/>
    <property type="project" value="InterPro"/>
</dbReference>